<accession>A0A4R1N5H5</accession>
<reference evidence="1 2" key="1">
    <citation type="submission" date="2019-02" db="EMBL/GenBank/DDBJ databases">
        <title>Investigation of anaerobic lignin degradation for improved lignocellulosic biofuels.</title>
        <authorList>
            <person name="Deangelis K."/>
        </authorList>
    </citation>
    <scope>NUCLEOTIDE SEQUENCE [LARGE SCALE GENOMIC DNA]</scope>
    <source>
        <strain evidence="1 2">159R</strain>
    </source>
</reference>
<evidence type="ECO:0008006" key="3">
    <source>
        <dbReference type="Google" id="ProtNLM"/>
    </source>
</evidence>
<organism evidence="1 2">
    <name type="scientific">Sodalis ligni</name>
    <dbReference type="NCBI Taxonomy" id="2697027"/>
    <lineage>
        <taxon>Bacteria</taxon>
        <taxon>Pseudomonadati</taxon>
        <taxon>Pseudomonadota</taxon>
        <taxon>Gammaproteobacteria</taxon>
        <taxon>Enterobacterales</taxon>
        <taxon>Bruguierivoracaceae</taxon>
        <taxon>Sodalis</taxon>
    </lineage>
</organism>
<name>A0A4R1N5H5_9GAMM</name>
<dbReference type="AlphaFoldDB" id="A0A4R1N5H5"/>
<evidence type="ECO:0000313" key="1">
    <source>
        <dbReference type="EMBL" id="TCL02353.1"/>
    </source>
</evidence>
<protein>
    <recommendedName>
        <fullName evidence="3">DUF697 domain-containing protein</fullName>
    </recommendedName>
</protein>
<comment type="caution">
    <text evidence="1">The sequence shown here is derived from an EMBL/GenBank/DDBJ whole genome shotgun (WGS) entry which is preliminary data.</text>
</comment>
<gene>
    <name evidence="1" type="ORF">EZJ58_0366</name>
</gene>
<keyword evidence="2" id="KW-1185">Reference proteome</keyword>
<sequence>MTEGKSEMARTEGNETIIEPDASIATYHSDSRDAYNVKVPRGDRVIQTLEELEQVRRECRKMVTRRAGLSAGAAIIPIPGLDIGTDVSLLMTLLPAINEKFGLTPRQIDALHPNRKKYTMIAITGIGSRVIGSTITRKIVSLLLKRVGFKITAKTALRYVPIVGQAAAAGLSFSAMKVLGNAHIEDCYRVIKEVLAKL</sequence>
<dbReference type="Proteomes" id="UP000294555">
    <property type="component" value="Unassembled WGS sequence"/>
</dbReference>
<proteinExistence type="predicted"/>
<dbReference type="EMBL" id="SJOI01000001">
    <property type="protein sequence ID" value="TCL02353.1"/>
    <property type="molecule type" value="Genomic_DNA"/>
</dbReference>
<evidence type="ECO:0000313" key="2">
    <source>
        <dbReference type="Proteomes" id="UP000294555"/>
    </source>
</evidence>